<dbReference type="InParanoid" id="A0A3Q0HNK7"/>
<evidence type="ECO:0000256" key="3">
    <source>
        <dbReference type="SAM" id="MobiDB-lite"/>
    </source>
</evidence>
<keyword evidence="2" id="KW-0677">Repeat</keyword>
<dbReference type="SUPFAM" id="SSF117281">
    <property type="entry name" value="Kelch motif"/>
    <property type="match status" value="1"/>
</dbReference>
<dbReference type="SUPFAM" id="SSF54695">
    <property type="entry name" value="POZ domain"/>
    <property type="match status" value="1"/>
</dbReference>
<reference evidence="6" key="1">
    <citation type="submission" date="2025-08" db="UniProtKB">
        <authorList>
            <consortium name="RefSeq"/>
        </authorList>
    </citation>
    <scope>IDENTIFICATION</scope>
</reference>
<feature type="region of interest" description="Disordered" evidence="3">
    <location>
        <begin position="1"/>
        <end position="66"/>
    </location>
</feature>
<evidence type="ECO:0000259" key="4">
    <source>
        <dbReference type="PROSITE" id="PS50097"/>
    </source>
</evidence>
<dbReference type="Proteomes" id="UP000189705">
    <property type="component" value="Unplaced"/>
</dbReference>
<dbReference type="GeneID" id="102372340"/>
<evidence type="ECO:0000313" key="6">
    <source>
        <dbReference type="RefSeq" id="XP_025072175.1"/>
    </source>
</evidence>
<dbReference type="PANTHER" id="PTHR46375">
    <property type="entry name" value="KELCH REPEAT AND BTB DOMAIN-CONTAINING PROTEIN 13-RELATED"/>
    <property type="match status" value="1"/>
</dbReference>
<evidence type="ECO:0000256" key="2">
    <source>
        <dbReference type="ARBA" id="ARBA00022737"/>
    </source>
</evidence>
<dbReference type="KEGG" id="asn:102372340"/>
<dbReference type="Pfam" id="PF00651">
    <property type="entry name" value="BTB"/>
    <property type="match status" value="1"/>
</dbReference>
<proteinExistence type="predicted"/>
<evidence type="ECO:0000313" key="5">
    <source>
        <dbReference type="Proteomes" id="UP000189705"/>
    </source>
</evidence>
<dbReference type="Gene3D" id="2.120.10.80">
    <property type="entry name" value="Kelch-type beta propeller"/>
    <property type="match status" value="1"/>
</dbReference>
<sequence length="498" mass="54841">MGAQQDSDRDTRHVAAGGAAQVASGKSGAQWQGKACTAHEPLQDSPRPCLCPTDAHEPAPAPLTPPSVARQVDLERLAEESAYFQALARSGMQEAVARQLELPHVSSGAFHAILEFVFTGHFAVGVEELLSAGQAASYLQVPAFLARCWPALNAHLSPHNCLTLLRFAEAIGCPEMRAELCRFLSTELLELAPITRDLASVLREELAQLRERGPLQLCLLRKENLGIQPGPEMQALRGLYRLPLGRVGTWHRASTLPFQAKKWSFSAAQLLNYLFLIGGYREPRGTRGFTFRMAAFRYNPLANRWQPTAPLLKRRRHFSTAVSGQHIYAIGGWYLDSLLAPDVSTALYAAVERYDPWHDTWAFVSSLPLTDITFAISLSHDVPLCTAQADCLYALGSVRRTGEKLLLRYDVQADTWQELLPTLTKADTDLPGLYFLGGSEPLYVLGGNARENVLTSFSPEARRWGPARSLPRCALAGQGVVPASSWQPRTWARCCGWS</sequence>
<dbReference type="PROSITE" id="PS50097">
    <property type="entry name" value="BTB"/>
    <property type="match status" value="1"/>
</dbReference>
<dbReference type="PANTHER" id="PTHR46375:SF3">
    <property type="entry name" value="KELCH REPEAT AND BTB DOMAIN-CONTAINING PROTEIN 13"/>
    <property type="match status" value="1"/>
</dbReference>
<organism evidence="5 6">
    <name type="scientific">Alligator sinensis</name>
    <name type="common">Chinese alligator</name>
    <dbReference type="NCBI Taxonomy" id="38654"/>
    <lineage>
        <taxon>Eukaryota</taxon>
        <taxon>Metazoa</taxon>
        <taxon>Chordata</taxon>
        <taxon>Craniata</taxon>
        <taxon>Vertebrata</taxon>
        <taxon>Euteleostomi</taxon>
        <taxon>Archelosauria</taxon>
        <taxon>Archosauria</taxon>
        <taxon>Crocodylia</taxon>
        <taxon>Alligatoridae</taxon>
        <taxon>Alligatorinae</taxon>
        <taxon>Alligator</taxon>
    </lineage>
</organism>
<gene>
    <name evidence="6" type="primary">LOC102372340</name>
</gene>
<dbReference type="InterPro" id="IPR006652">
    <property type="entry name" value="Kelch_1"/>
</dbReference>
<dbReference type="InterPro" id="IPR000210">
    <property type="entry name" value="BTB/POZ_dom"/>
</dbReference>
<feature type="domain" description="BTB" evidence="4">
    <location>
        <begin position="77"/>
        <end position="126"/>
    </location>
</feature>
<evidence type="ECO:0000256" key="1">
    <source>
        <dbReference type="ARBA" id="ARBA00022441"/>
    </source>
</evidence>
<dbReference type="InterPro" id="IPR011333">
    <property type="entry name" value="SKP1/BTB/POZ_sf"/>
</dbReference>
<keyword evidence="1" id="KW-0880">Kelch repeat</keyword>
<dbReference type="CDD" id="cd14733">
    <property type="entry name" value="BACK"/>
    <property type="match status" value="1"/>
</dbReference>
<feature type="compositionally biased region" description="Low complexity" evidence="3">
    <location>
        <begin position="14"/>
        <end position="30"/>
    </location>
</feature>
<name>A0A3Q0HNK7_ALLSI</name>
<keyword evidence="5" id="KW-1185">Reference proteome</keyword>
<dbReference type="Gene3D" id="3.30.710.10">
    <property type="entry name" value="Potassium Channel Kv1.1, Chain A"/>
    <property type="match status" value="1"/>
</dbReference>
<dbReference type="AlphaFoldDB" id="A0A3Q0HNK7"/>
<feature type="compositionally biased region" description="Basic and acidic residues" evidence="3">
    <location>
        <begin position="1"/>
        <end position="13"/>
    </location>
</feature>
<dbReference type="InterPro" id="IPR052392">
    <property type="entry name" value="Kelch-BTB_domain-containing"/>
</dbReference>
<dbReference type="InterPro" id="IPR015915">
    <property type="entry name" value="Kelch-typ_b-propeller"/>
</dbReference>
<dbReference type="STRING" id="38654.A0A3Q0HNK7"/>
<protein>
    <submittedName>
        <fullName evidence="6">Kelch-like protein 42</fullName>
    </submittedName>
</protein>
<dbReference type="Pfam" id="PF01344">
    <property type="entry name" value="Kelch_1"/>
    <property type="match status" value="1"/>
</dbReference>
<accession>A0A3Q0HNK7</accession>
<dbReference type="RefSeq" id="XP_025072175.1">
    <property type="nucleotide sequence ID" value="XM_025216390.1"/>
</dbReference>